<dbReference type="GO" id="GO:0009882">
    <property type="term" value="F:blue light photoreceptor activity"/>
    <property type="evidence" value="ECO:0007669"/>
    <property type="project" value="InterPro"/>
</dbReference>
<organism evidence="2 3">
    <name type="scientific">Microscilla marina ATCC 23134</name>
    <dbReference type="NCBI Taxonomy" id="313606"/>
    <lineage>
        <taxon>Bacteria</taxon>
        <taxon>Pseudomonadati</taxon>
        <taxon>Bacteroidota</taxon>
        <taxon>Cytophagia</taxon>
        <taxon>Cytophagales</taxon>
        <taxon>Microscillaceae</taxon>
        <taxon>Microscilla</taxon>
    </lineage>
</organism>
<comment type="caution">
    <text evidence="2">The sequence shown here is derived from an EMBL/GenBank/DDBJ whole genome shotgun (WGS) entry which is preliminary data.</text>
</comment>
<dbReference type="Proteomes" id="UP000004095">
    <property type="component" value="Unassembled WGS sequence"/>
</dbReference>
<dbReference type="Pfam" id="PF04940">
    <property type="entry name" value="BLUF"/>
    <property type="match status" value="1"/>
</dbReference>
<dbReference type="Gene3D" id="3.30.70.100">
    <property type="match status" value="1"/>
</dbReference>
<dbReference type="GO" id="GO:0071949">
    <property type="term" value="F:FAD binding"/>
    <property type="evidence" value="ECO:0007669"/>
    <property type="project" value="InterPro"/>
</dbReference>
<gene>
    <name evidence="2" type="ORF">M23134_04735</name>
</gene>
<dbReference type="InterPro" id="IPR007024">
    <property type="entry name" value="BLUF_domain"/>
</dbReference>
<dbReference type="EMBL" id="AAWS01000027">
    <property type="protein sequence ID" value="EAY27047.1"/>
    <property type="molecule type" value="Genomic_DNA"/>
</dbReference>
<feature type="domain" description="BLUF" evidence="1">
    <location>
        <begin position="2"/>
        <end position="93"/>
    </location>
</feature>
<dbReference type="PROSITE" id="PS50925">
    <property type="entry name" value="BLUF"/>
    <property type="match status" value="1"/>
</dbReference>
<dbReference type="SMART" id="SM01034">
    <property type="entry name" value="BLUF"/>
    <property type="match status" value="1"/>
</dbReference>
<evidence type="ECO:0000313" key="2">
    <source>
        <dbReference type="EMBL" id="EAY27047.1"/>
    </source>
</evidence>
<evidence type="ECO:0000259" key="1">
    <source>
        <dbReference type="PROSITE" id="PS50925"/>
    </source>
</evidence>
<sequence>MLSELLYISFRNSSCTSEEVEKILKQSIQNNGKKNITGVLLYSKVQFLQVLEGDNEQIVTLYDKIKTDSRHDKALMLSLKPIKERFFPSWQMAGKEMDSGYQFLSTLQEEEKKEFQQILEGETNSNAVKIISRLFND</sequence>
<accession>A1ZRF7</accession>
<dbReference type="eggNOG" id="COG3431">
    <property type="taxonomic scope" value="Bacteria"/>
</dbReference>
<dbReference type="SUPFAM" id="SSF54975">
    <property type="entry name" value="Acylphosphatase/BLUF domain-like"/>
    <property type="match status" value="1"/>
</dbReference>
<proteinExistence type="predicted"/>
<dbReference type="RefSeq" id="WP_004156404.1">
    <property type="nucleotide sequence ID" value="NZ_AAWS01000027.1"/>
</dbReference>
<keyword evidence="3" id="KW-1185">Reference proteome</keyword>
<dbReference type="InterPro" id="IPR036046">
    <property type="entry name" value="Acylphosphatase-like_dom_sf"/>
</dbReference>
<dbReference type="OrthoDB" id="1122028at2"/>
<name>A1ZRF7_MICM2</name>
<reference evidence="2 3" key="1">
    <citation type="submission" date="2007-01" db="EMBL/GenBank/DDBJ databases">
        <authorList>
            <person name="Haygood M."/>
            <person name="Podell S."/>
            <person name="Anderson C."/>
            <person name="Hopkinson B."/>
            <person name="Roe K."/>
            <person name="Barbeau K."/>
            <person name="Gaasterland T."/>
            <person name="Ferriera S."/>
            <person name="Johnson J."/>
            <person name="Kravitz S."/>
            <person name="Beeson K."/>
            <person name="Sutton G."/>
            <person name="Rogers Y.-H."/>
            <person name="Friedman R."/>
            <person name="Frazier M."/>
            <person name="Venter J.C."/>
        </authorList>
    </citation>
    <scope>NUCLEOTIDE SEQUENCE [LARGE SCALE GENOMIC DNA]</scope>
    <source>
        <strain evidence="2 3">ATCC 23134</strain>
    </source>
</reference>
<evidence type="ECO:0000313" key="3">
    <source>
        <dbReference type="Proteomes" id="UP000004095"/>
    </source>
</evidence>
<dbReference type="AlphaFoldDB" id="A1ZRF7"/>
<protein>
    <submittedName>
        <fullName evidence="2">Activator of photopigment and puc expression</fullName>
    </submittedName>
</protein>